<dbReference type="Pfam" id="PF19567">
    <property type="entry name" value="CpsB_CapC"/>
    <property type="match status" value="1"/>
</dbReference>
<evidence type="ECO:0000313" key="5">
    <source>
        <dbReference type="EMBL" id="RHB38304.1"/>
    </source>
</evidence>
<dbReference type="AlphaFoldDB" id="A0A413VXJ4"/>
<dbReference type="PANTHER" id="PTHR39181:SF1">
    <property type="entry name" value="TYROSINE-PROTEIN PHOSPHATASE YWQE"/>
    <property type="match status" value="1"/>
</dbReference>
<reference evidence="5 6" key="1">
    <citation type="submission" date="2018-08" db="EMBL/GenBank/DDBJ databases">
        <title>A genome reference for cultivated species of the human gut microbiota.</title>
        <authorList>
            <person name="Zou Y."/>
            <person name="Xue W."/>
            <person name="Luo G."/>
        </authorList>
    </citation>
    <scope>NUCLEOTIDE SEQUENCE [LARGE SCALE GENOMIC DNA]</scope>
    <source>
        <strain evidence="5 6">AM40-30BH</strain>
    </source>
</reference>
<dbReference type="GeneID" id="69502736"/>
<dbReference type="Gene3D" id="3.20.20.140">
    <property type="entry name" value="Metal-dependent hydrolases"/>
    <property type="match status" value="1"/>
</dbReference>
<dbReference type="RefSeq" id="WP_002561529.1">
    <property type="nucleotide sequence ID" value="NZ_CABJFV010000001.1"/>
</dbReference>
<name>A0A413VXJ4_9BACE</name>
<dbReference type="Proteomes" id="UP000284379">
    <property type="component" value="Unassembled WGS sequence"/>
</dbReference>
<sequence length="231" mass="26749">MIYTDFQPYLLPGTDAWALSPDKSMELLNYLEDIGIKQVTCVPPVKKENPENTTENLEKVFNSLKNQYNGSIELKLSARYRLDNAFEKMLGTEDLLTIDGHKELLIDVHPLLKNDSFWEVLDSIINIGYIPVVMQPERSIYWGTEDFVRLKEKGCKLMMNLYSFFGYNGDDALNYSRMLLRRDLYTYAFSGIEDTKIMHYSEYFNSNEDEWTAGLSKLGITIVCNKVNTLQ</sequence>
<dbReference type="GO" id="GO:0030145">
    <property type="term" value="F:manganese ion binding"/>
    <property type="evidence" value="ECO:0007669"/>
    <property type="project" value="InterPro"/>
</dbReference>
<dbReference type="PANTHER" id="PTHR39181">
    <property type="entry name" value="TYROSINE-PROTEIN PHOSPHATASE YWQE"/>
    <property type="match status" value="1"/>
</dbReference>
<proteinExistence type="inferred from homology"/>
<dbReference type="GO" id="GO:0004725">
    <property type="term" value="F:protein tyrosine phosphatase activity"/>
    <property type="evidence" value="ECO:0007669"/>
    <property type="project" value="UniProtKB-EC"/>
</dbReference>
<dbReference type="EC" id="3.1.3.48" evidence="2"/>
<gene>
    <name evidence="5" type="ORF">DW888_00320</name>
</gene>
<keyword evidence="3" id="KW-0378">Hydrolase</keyword>
<evidence type="ECO:0000256" key="2">
    <source>
        <dbReference type="ARBA" id="ARBA00013064"/>
    </source>
</evidence>
<protein>
    <recommendedName>
        <fullName evidence="2">protein-tyrosine-phosphatase</fullName>
        <ecNumber evidence="2">3.1.3.48</ecNumber>
    </recommendedName>
</protein>
<evidence type="ECO:0000313" key="6">
    <source>
        <dbReference type="Proteomes" id="UP000284379"/>
    </source>
</evidence>
<accession>A0A413VXJ4</accession>
<comment type="similarity">
    <text evidence="1">Belongs to the metallo-dependent hydrolases superfamily. CpsB/CapC family.</text>
</comment>
<dbReference type="EMBL" id="QSGO01000001">
    <property type="protein sequence ID" value="RHB38304.1"/>
    <property type="molecule type" value="Genomic_DNA"/>
</dbReference>
<evidence type="ECO:0000256" key="3">
    <source>
        <dbReference type="ARBA" id="ARBA00022801"/>
    </source>
</evidence>
<organism evidence="5 6">
    <name type="scientific">Bacteroides nordii</name>
    <dbReference type="NCBI Taxonomy" id="291645"/>
    <lineage>
        <taxon>Bacteria</taxon>
        <taxon>Pseudomonadati</taxon>
        <taxon>Bacteroidota</taxon>
        <taxon>Bacteroidia</taxon>
        <taxon>Bacteroidales</taxon>
        <taxon>Bacteroidaceae</taxon>
        <taxon>Bacteroides</taxon>
    </lineage>
</organism>
<dbReference type="InterPro" id="IPR016667">
    <property type="entry name" value="Caps_polysacc_synth_CpsB/CapC"/>
</dbReference>
<evidence type="ECO:0000256" key="4">
    <source>
        <dbReference type="ARBA" id="ARBA00051722"/>
    </source>
</evidence>
<comment type="caution">
    <text evidence="5">The sequence shown here is derived from an EMBL/GenBank/DDBJ whole genome shotgun (WGS) entry which is preliminary data.</text>
</comment>
<comment type="catalytic activity">
    <reaction evidence="4">
        <text>O-phospho-L-tyrosyl-[protein] + H2O = L-tyrosyl-[protein] + phosphate</text>
        <dbReference type="Rhea" id="RHEA:10684"/>
        <dbReference type="Rhea" id="RHEA-COMP:10136"/>
        <dbReference type="Rhea" id="RHEA-COMP:20101"/>
        <dbReference type="ChEBI" id="CHEBI:15377"/>
        <dbReference type="ChEBI" id="CHEBI:43474"/>
        <dbReference type="ChEBI" id="CHEBI:46858"/>
        <dbReference type="ChEBI" id="CHEBI:61978"/>
        <dbReference type="EC" id="3.1.3.48"/>
    </reaction>
</comment>
<evidence type="ECO:0000256" key="1">
    <source>
        <dbReference type="ARBA" id="ARBA00005750"/>
    </source>
</evidence>